<feature type="compositionally biased region" description="Basic and acidic residues" evidence="3">
    <location>
        <begin position="435"/>
        <end position="449"/>
    </location>
</feature>
<evidence type="ECO:0000313" key="5">
    <source>
        <dbReference type="EMBL" id="ELY37410.1"/>
    </source>
</evidence>
<reference evidence="5 6" key="2">
    <citation type="journal article" date="2014" name="PLoS Genet.">
        <title>Phylogenetically driven sequencing of extremely halophilic archaea reveals strategies for static and dynamic osmo-response.</title>
        <authorList>
            <person name="Becker E.A."/>
            <person name="Seitzer P.M."/>
            <person name="Tritt A."/>
            <person name="Larsen D."/>
            <person name="Krusor M."/>
            <person name="Yao A.I."/>
            <person name="Wu D."/>
            <person name="Madern D."/>
            <person name="Eisen J.A."/>
            <person name="Darling A.E."/>
            <person name="Facciotti M.T."/>
        </authorList>
    </citation>
    <scope>NUCLEOTIDE SEQUENCE [LARGE SCALE GENOMIC DNA]</scope>
    <source>
        <strain evidence="6">ATCC 29605 / DSM 3757 / JCM 8879 / NBRC 14742 / NCIMB 2012 / VKM B-1768 / DS2</strain>
    </source>
</reference>
<dbReference type="OrthoDB" id="24854at2157"/>
<dbReference type="InterPro" id="IPR036264">
    <property type="entry name" value="Bact_exopeptidase_dim_dom"/>
</dbReference>
<reference evidence="6" key="1">
    <citation type="submission" date="2012-11" db="EMBL/GenBank/DDBJ databases">
        <authorList>
            <person name="Becker E.A."/>
            <person name="Seitzer P."/>
            <person name="Tritt A."/>
            <person name="Larsen D."/>
            <person name="Yao A."/>
            <person name="Wu D."/>
            <person name="Darling A."/>
            <person name="Eisen J.A."/>
            <person name="Facciotti M.T."/>
        </authorList>
    </citation>
    <scope>NUCLEOTIDE SEQUENCE [LARGE SCALE GENOMIC DNA]</scope>
    <source>
        <strain evidence="6">ATCC 29605 / DSM 3757 / JCM 8879 / NBRC 14742 / NCIMB 2012 / VKM B-1768 / DS2</strain>
    </source>
</reference>
<dbReference type="PANTHER" id="PTHR43808">
    <property type="entry name" value="ACETYLORNITHINE DEACETYLASE"/>
    <property type="match status" value="1"/>
</dbReference>
<dbReference type="AlphaFoldDB" id="A0A384L7I1"/>
<evidence type="ECO:0000256" key="1">
    <source>
        <dbReference type="ARBA" id="ARBA00022723"/>
    </source>
</evidence>
<accession>A0A384L7I1</accession>
<name>A0A384L7I1_HALVD</name>
<dbReference type="InterPro" id="IPR050072">
    <property type="entry name" value="Peptidase_M20A"/>
</dbReference>
<proteinExistence type="predicted"/>
<organism evidence="5 6">
    <name type="scientific">Haloferax volcanii (strain ATCC 29605 / DSM 3757 / JCM 8879 / NBRC 14742 / NCIMB 2012 / VKM B-1768 / DS2)</name>
    <name type="common">Halobacterium volcanii</name>
    <dbReference type="NCBI Taxonomy" id="309800"/>
    <lineage>
        <taxon>Archaea</taxon>
        <taxon>Methanobacteriati</taxon>
        <taxon>Methanobacteriota</taxon>
        <taxon>Stenosarchaea group</taxon>
        <taxon>Halobacteria</taxon>
        <taxon>Halobacteriales</taxon>
        <taxon>Haloferacaceae</taxon>
        <taxon>Haloferax</taxon>
    </lineage>
</organism>
<dbReference type="GO" id="GO:0016787">
    <property type="term" value="F:hydrolase activity"/>
    <property type="evidence" value="ECO:0007669"/>
    <property type="project" value="UniProtKB-KW"/>
</dbReference>
<keyword evidence="1" id="KW-0479">Metal-binding</keyword>
<protein>
    <submittedName>
        <fullName evidence="5">M20 peptidase</fullName>
    </submittedName>
</protein>
<feature type="domain" description="Peptidase M20 dimerisation" evidence="4">
    <location>
        <begin position="189"/>
        <end position="317"/>
    </location>
</feature>
<dbReference type="InterPro" id="IPR011650">
    <property type="entry name" value="Peptidase_M20_dimer"/>
</dbReference>
<evidence type="ECO:0000259" key="4">
    <source>
        <dbReference type="Pfam" id="PF07687"/>
    </source>
</evidence>
<dbReference type="Gene3D" id="3.30.70.360">
    <property type="match status" value="1"/>
</dbReference>
<feature type="region of interest" description="Disordered" evidence="3">
    <location>
        <begin position="420"/>
        <end position="449"/>
    </location>
</feature>
<dbReference type="PANTHER" id="PTHR43808:SF32">
    <property type="entry name" value="ARGE_DAPE-RELATED DEACYLASE"/>
    <property type="match status" value="1"/>
</dbReference>
<dbReference type="SUPFAM" id="SSF55031">
    <property type="entry name" value="Bacterial exopeptidase dimerisation domain"/>
    <property type="match status" value="1"/>
</dbReference>
<dbReference type="InterPro" id="IPR002933">
    <property type="entry name" value="Peptidase_M20"/>
</dbReference>
<dbReference type="Pfam" id="PF01546">
    <property type="entry name" value="Peptidase_M20"/>
    <property type="match status" value="1"/>
</dbReference>
<dbReference type="GO" id="GO:0046872">
    <property type="term" value="F:metal ion binding"/>
    <property type="evidence" value="ECO:0007669"/>
    <property type="project" value="UniProtKB-KW"/>
</dbReference>
<evidence type="ECO:0000313" key="6">
    <source>
        <dbReference type="Proteomes" id="UP000011532"/>
    </source>
</evidence>
<gene>
    <name evidence="5" type="ORF">C498_00960</name>
</gene>
<evidence type="ECO:0000256" key="2">
    <source>
        <dbReference type="ARBA" id="ARBA00022801"/>
    </source>
</evidence>
<comment type="caution">
    <text evidence="5">The sequence shown here is derived from an EMBL/GenBank/DDBJ whole genome shotgun (WGS) entry which is preliminary data.</text>
</comment>
<dbReference type="Pfam" id="PF07687">
    <property type="entry name" value="M20_dimer"/>
    <property type="match status" value="1"/>
</dbReference>
<feature type="compositionally biased region" description="Polar residues" evidence="3">
    <location>
        <begin position="420"/>
        <end position="434"/>
    </location>
</feature>
<dbReference type="EMBL" id="AOHU01000019">
    <property type="protein sequence ID" value="ELY37410.1"/>
    <property type="molecule type" value="Genomic_DNA"/>
</dbReference>
<dbReference type="GeneID" id="8923665"/>
<evidence type="ECO:0000256" key="3">
    <source>
        <dbReference type="SAM" id="MobiDB-lite"/>
    </source>
</evidence>
<sequence>MSSDPPAVVASLREHREDVVDLAATLVGHDTQNPPGDTRDLASWVESFFSGLGIDAELVASDPEKPNLVATLPGATDRTLVLLGHLDTVPFDAGEWTRDPLGERAGNRLYGRGATDMKGAVAAMLAVANAYVETDTTPATTLVFAFVSDEEVAGSAGLPTLLDRRGLAADACVIGETTCESDRHSVTVADRGSIWLELEATGTAAHGSRPMLGENAIHRLYRAVSDIESTLDDYRFEFDPAVRALVDESVEYYAPRFGADAARELFERPSVNLGVLSGGDRVNVVPDAARAKLDIRVTAGVETAAVLDRVRKVVAGHDGVETSDADWSVGTFEDPDSALADAVVSVAEGVTGGRVYRRSATGGGDAKRMRNAGVPTVEFGLGTETAHAVDEFTTVEALVGNAEVYARLPDELLRQFDSGTRTFDSTGVSPADTTSSRRDRRENTSDDTR</sequence>
<dbReference type="SUPFAM" id="SSF53187">
    <property type="entry name" value="Zn-dependent exopeptidases"/>
    <property type="match status" value="1"/>
</dbReference>
<dbReference type="Proteomes" id="UP000011532">
    <property type="component" value="Unassembled WGS sequence"/>
</dbReference>
<dbReference type="Gene3D" id="3.40.630.10">
    <property type="entry name" value="Zn peptidases"/>
    <property type="match status" value="1"/>
</dbReference>
<keyword evidence="2" id="KW-0378">Hydrolase</keyword>
<dbReference type="RefSeq" id="WP_004040987.1">
    <property type="nucleotide sequence ID" value="NC_013966.1"/>
</dbReference>